<keyword evidence="2" id="KW-1185">Reference proteome</keyword>
<comment type="caution">
    <text evidence="1">The sequence shown here is derived from an EMBL/GenBank/DDBJ whole genome shotgun (WGS) entry which is preliminary data.</text>
</comment>
<name>A0ABT0G7I6_9ACTN</name>
<accession>A0ABT0G7I6</accession>
<sequence length="46" mass="5106">MFGDGRIGIRDSKNRTAGTVFVSSDDFQRLLTDIKRGNTFPSSNKV</sequence>
<organism evidence="1 2">
    <name type="scientific">Actinomadura luzonensis</name>
    <dbReference type="NCBI Taxonomy" id="2805427"/>
    <lineage>
        <taxon>Bacteria</taxon>
        <taxon>Bacillati</taxon>
        <taxon>Actinomycetota</taxon>
        <taxon>Actinomycetes</taxon>
        <taxon>Streptosporangiales</taxon>
        <taxon>Thermomonosporaceae</taxon>
        <taxon>Actinomadura</taxon>
    </lineage>
</organism>
<gene>
    <name evidence="1" type="ORF">MF672_040720</name>
</gene>
<evidence type="ECO:0000313" key="2">
    <source>
        <dbReference type="Proteomes" id="UP001317259"/>
    </source>
</evidence>
<protein>
    <submittedName>
        <fullName evidence="1">DUF397 domain-containing protein</fullName>
    </submittedName>
</protein>
<proteinExistence type="predicted"/>
<dbReference type="Proteomes" id="UP001317259">
    <property type="component" value="Unassembled WGS sequence"/>
</dbReference>
<dbReference type="EMBL" id="JAKRKC020000002">
    <property type="protein sequence ID" value="MCK2220078.1"/>
    <property type="molecule type" value="Genomic_DNA"/>
</dbReference>
<reference evidence="1 2" key="1">
    <citation type="submission" date="2022-04" db="EMBL/GenBank/DDBJ databases">
        <title>Genome draft of Actinomadura sp. ATCC 31491.</title>
        <authorList>
            <person name="Shi X."/>
            <person name="Du Y."/>
        </authorList>
    </citation>
    <scope>NUCLEOTIDE SEQUENCE [LARGE SCALE GENOMIC DNA]</scope>
    <source>
        <strain evidence="1 2">ATCC 31491</strain>
    </source>
</reference>
<evidence type="ECO:0000313" key="1">
    <source>
        <dbReference type="EMBL" id="MCK2220078.1"/>
    </source>
</evidence>